<dbReference type="PANTHER" id="PTHR24416:SF600">
    <property type="entry name" value="PDGF- AND VEGF-RECEPTOR RELATED, ISOFORM J"/>
    <property type="match status" value="1"/>
</dbReference>
<dbReference type="GO" id="GO:0005886">
    <property type="term" value="C:plasma membrane"/>
    <property type="evidence" value="ECO:0007669"/>
    <property type="project" value="TreeGrafter"/>
</dbReference>
<dbReference type="InterPro" id="IPR035897">
    <property type="entry name" value="Toll_tir_struct_dom_sf"/>
</dbReference>
<dbReference type="GeneID" id="109474030"/>
<dbReference type="Gene3D" id="1.10.510.10">
    <property type="entry name" value="Transferase(Phosphotransferase) domain 1"/>
    <property type="match status" value="1"/>
</dbReference>
<proteinExistence type="predicted"/>
<keyword evidence="1" id="KW-0547">Nucleotide-binding</keyword>
<evidence type="ECO:0000256" key="1">
    <source>
        <dbReference type="ARBA" id="ARBA00022840"/>
    </source>
</evidence>
<dbReference type="GO" id="GO:0004714">
    <property type="term" value="F:transmembrane receptor protein tyrosine kinase activity"/>
    <property type="evidence" value="ECO:0007669"/>
    <property type="project" value="TreeGrafter"/>
</dbReference>
<dbReference type="SUPFAM" id="SSF52200">
    <property type="entry name" value="Toll/Interleukin receptor TIR domain"/>
    <property type="match status" value="1"/>
</dbReference>
<dbReference type="Pfam" id="PF07714">
    <property type="entry name" value="PK_Tyr_Ser-Thr"/>
    <property type="match status" value="1"/>
</dbReference>
<protein>
    <submittedName>
        <fullName evidence="6">Uncharacterized protein LOC109474030 isoform X1</fullName>
    </submittedName>
</protein>
<name>A0A6P4ZJK6_BRABE</name>
<feature type="domain" description="Protein kinase" evidence="3">
    <location>
        <begin position="612"/>
        <end position="907"/>
    </location>
</feature>
<feature type="domain" description="TIR" evidence="4">
    <location>
        <begin position="29"/>
        <end position="140"/>
    </location>
</feature>
<dbReference type="InterPro" id="IPR011009">
    <property type="entry name" value="Kinase-like_dom_sf"/>
</dbReference>
<dbReference type="InterPro" id="IPR000157">
    <property type="entry name" value="TIR_dom"/>
</dbReference>
<organism evidence="5 6">
    <name type="scientific">Branchiostoma belcheri</name>
    <name type="common">Amphioxus</name>
    <dbReference type="NCBI Taxonomy" id="7741"/>
    <lineage>
        <taxon>Eukaryota</taxon>
        <taxon>Metazoa</taxon>
        <taxon>Chordata</taxon>
        <taxon>Cephalochordata</taxon>
        <taxon>Leptocardii</taxon>
        <taxon>Amphioxiformes</taxon>
        <taxon>Branchiostomatidae</taxon>
        <taxon>Branchiostoma</taxon>
    </lineage>
</organism>
<evidence type="ECO:0000313" key="6">
    <source>
        <dbReference type="RefSeq" id="XP_019629796.1"/>
    </source>
</evidence>
<dbReference type="GO" id="GO:0043235">
    <property type="term" value="C:receptor complex"/>
    <property type="evidence" value="ECO:0007669"/>
    <property type="project" value="TreeGrafter"/>
</dbReference>
<dbReference type="GO" id="GO:0005524">
    <property type="term" value="F:ATP binding"/>
    <property type="evidence" value="ECO:0007669"/>
    <property type="project" value="UniProtKB-KW"/>
</dbReference>
<feature type="compositionally biased region" description="Basic residues" evidence="2">
    <location>
        <begin position="1137"/>
        <end position="1146"/>
    </location>
</feature>
<feature type="compositionally biased region" description="Low complexity" evidence="2">
    <location>
        <begin position="188"/>
        <end position="201"/>
    </location>
</feature>
<evidence type="ECO:0000313" key="5">
    <source>
        <dbReference type="Proteomes" id="UP000515135"/>
    </source>
</evidence>
<keyword evidence="1" id="KW-0067">ATP-binding</keyword>
<evidence type="ECO:0000259" key="3">
    <source>
        <dbReference type="PROSITE" id="PS50011"/>
    </source>
</evidence>
<keyword evidence="5" id="KW-1185">Reference proteome</keyword>
<dbReference type="InterPro" id="IPR000719">
    <property type="entry name" value="Prot_kinase_dom"/>
</dbReference>
<dbReference type="AlphaFoldDB" id="A0A6P4ZJK6"/>
<dbReference type="OrthoDB" id="6071166at2759"/>
<feature type="region of interest" description="Disordered" evidence="2">
    <location>
        <begin position="959"/>
        <end position="1089"/>
    </location>
</feature>
<accession>A0A6P4ZJK6</accession>
<feature type="region of interest" description="Disordered" evidence="2">
    <location>
        <begin position="1111"/>
        <end position="1176"/>
    </location>
</feature>
<dbReference type="Proteomes" id="UP000515135">
    <property type="component" value="Unplaced"/>
</dbReference>
<feature type="compositionally biased region" description="Polar residues" evidence="2">
    <location>
        <begin position="1111"/>
        <end position="1123"/>
    </location>
</feature>
<dbReference type="Gene3D" id="3.30.200.20">
    <property type="entry name" value="Phosphorylase Kinase, domain 1"/>
    <property type="match status" value="1"/>
</dbReference>
<dbReference type="PANTHER" id="PTHR24416">
    <property type="entry name" value="TYROSINE-PROTEIN KINASE RECEPTOR"/>
    <property type="match status" value="1"/>
</dbReference>
<dbReference type="KEGG" id="bbel:109474030"/>
<dbReference type="GO" id="GO:0007169">
    <property type="term" value="P:cell surface receptor protein tyrosine kinase signaling pathway"/>
    <property type="evidence" value="ECO:0007669"/>
    <property type="project" value="TreeGrafter"/>
</dbReference>
<sequence length="1186" mass="132692">MAEGRGSRNRSSSRLSLLTGSSLSLTVPFTTDVFVACADKDQAVVKSRVIQPLESRDTTCRYPQRDFIPGHSEHNSVVEAMKTSRKTIVVLSENFKDYRLSRVILALSNQLITQGRVIPVKIDEDTEMDGRFRDVVTLNMTAIDEATFIAKLEEAVTLPDQDLSSASRSPGSLLDVAAVPELYTPEAESTTSSETSSDSSTGHTDLPQQEFYEAEPLHSAAIRNAEDAVALFNDLHRSDPYYIHAETQHLKAVTKTTSLHTLAHFSCSKSQVVADKALEKLQDLVSSRMGHCDPDKNLEELRKAEVILRETINKKGQAVIIKRTMLRLKTWDLIVYQLGILLDKGDIDLENKFFSAISDFSKTDFKSYMNKGLVASYTVQFAQSAVKYLQDISKRKDSGFTHVEKLAQLVECQTEGTYKELLKFLRDVTTDKKKHFSTEIFLHILKKKVMRVEDASTIFLDVLQKVLDGILKTKKMDKVCRSGLLIVGTQILVHIASNHTNPGIREQAVNGSYTNNMTGLRQLWDYEDKKWQEVASEVSDLCTPLCFMSKDEAVIRAVADRFFTETSTSQRQSFDPEEVPYQNDPMLNQAKMLPVMVKSIRHHLYEDGEILTVEESQTASGGAAISIKGRMSDMDVLIKVTRHSTREDLVSKESDGLRKEIRVLRGLNHPNVINVLAAHDGPTPPSYLITPRVQEETLIDHVIGLRRAVPTDVIVTLVDACRQISEAVIYLSTKAKVVHRDIMAANCLCSSPNGKMHCRLTNFELARTMKRCGSEARQGTKYECPGNPEDPIAYRWSAPESLTKDIFTSASEVWMLACLIYEVLTLGVHPFPECEDPRGMKDYLNAGERTEQPSCLSKLDEKSRIYQFLWMCWSAEPADRPSPEDVRTFLEKTARRHSKGDFSHVFVSPPTLRAESIMRRSCSSSQASIVATENTFASNQSTGDDDSLSISQPLYYDPVAADFPKSTPCQRPRKESHTSDMEYDDTIQQSPVQRDPNDPPSISQPLYDTPRPVAPGLSVRTPSQTPRLAGPTVDTDDYVDTIQQPPDQRGPNDPPSISQPLYDTPRPVAHGLSVRTPSQTPRLAGPTVDTDDYVDTIQQISGYQELQPSLYQNLGTSGEGTTANPPPGHTASDRHLRQGARPRPFRGRALPENEELEPRGRLQTEPTRPNPRVRDPRVIQSDIFYI</sequence>
<evidence type="ECO:0000259" key="4">
    <source>
        <dbReference type="PROSITE" id="PS50104"/>
    </source>
</evidence>
<dbReference type="PROSITE" id="PS50104">
    <property type="entry name" value="TIR"/>
    <property type="match status" value="1"/>
</dbReference>
<feature type="region of interest" description="Disordered" evidence="2">
    <location>
        <begin position="184"/>
        <end position="205"/>
    </location>
</feature>
<dbReference type="Gene3D" id="3.40.50.10140">
    <property type="entry name" value="Toll/interleukin-1 receptor homology (TIR) domain"/>
    <property type="match status" value="1"/>
</dbReference>
<dbReference type="InterPro" id="IPR050122">
    <property type="entry name" value="RTK"/>
</dbReference>
<dbReference type="Pfam" id="PF13676">
    <property type="entry name" value="TIR_2"/>
    <property type="match status" value="1"/>
</dbReference>
<reference evidence="6" key="1">
    <citation type="submission" date="2025-08" db="UniProtKB">
        <authorList>
            <consortium name="RefSeq"/>
        </authorList>
    </citation>
    <scope>IDENTIFICATION</scope>
    <source>
        <tissue evidence="6">Gonad</tissue>
    </source>
</reference>
<dbReference type="SUPFAM" id="SSF56112">
    <property type="entry name" value="Protein kinase-like (PK-like)"/>
    <property type="match status" value="1"/>
</dbReference>
<dbReference type="PROSITE" id="PS50011">
    <property type="entry name" value="PROTEIN_KINASE_DOM"/>
    <property type="match status" value="1"/>
</dbReference>
<evidence type="ECO:0000256" key="2">
    <source>
        <dbReference type="SAM" id="MobiDB-lite"/>
    </source>
</evidence>
<dbReference type="RefSeq" id="XP_019629796.1">
    <property type="nucleotide sequence ID" value="XM_019774237.1"/>
</dbReference>
<gene>
    <name evidence="6" type="primary">LOC109474030</name>
</gene>
<dbReference type="InterPro" id="IPR001245">
    <property type="entry name" value="Ser-Thr/Tyr_kinase_cat_dom"/>
</dbReference>